<evidence type="ECO:0000313" key="1">
    <source>
        <dbReference type="EMBL" id="SPS06084.1"/>
    </source>
</evidence>
<sequence length="52" mass="5540">MLPLLYLLGGICLITLGKISTEQDARYAAKSALQVALVDAMPYNASLNPLGF</sequence>
<organism evidence="1">
    <name type="scientific">Candidatus Nitrotoga fabula</name>
    <dbReference type="NCBI Taxonomy" id="2182327"/>
    <lineage>
        <taxon>Bacteria</taxon>
        <taxon>Pseudomonadati</taxon>
        <taxon>Pseudomonadota</taxon>
        <taxon>Betaproteobacteria</taxon>
        <taxon>Nitrosomonadales</taxon>
        <taxon>Gallionellaceae</taxon>
        <taxon>Candidatus Nitrotoga</taxon>
    </lineage>
</organism>
<accession>A0A2X0REJ4</accession>
<dbReference type="AlphaFoldDB" id="A0A2X0REJ4"/>
<protein>
    <submittedName>
        <fullName evidence="1">Uncharacterized protein</fullName>
    </submittedName>
</protein>
<proteinExistence type="predicted"/>
<dbReference type="EMBL" id="LS423452">
    <property type="protein sequence ID" value="SPS06084.1"/>
    <property type="molecule type" value="Genomic_DNA"/>
</dbReference>
<reference evidence="1" key="1">
    <citation type="submission" date="2018-05" db="EMBL/GenBank/DDBJ databases">
        <authorList>
            <person name="Lanie J.A."/>
            <person name="Ng W.-L."/>
            <person name="Kazmierczak K.M."/>
            <person name="Andrzejewski T.M."/>
            <person name="Davidsen T.M."/>
            <person name="Wayne K.J."/>
            <person name="Tettelin H."/>
            <person name="Glass J.I."/>
            <person name="Rusch D."/>
            <person name="Podicherti R."/>
            <person name="Tsui H.-C.T."/>
            <person name="Winkler M.E."/>
        </authorList>
    </citation>
    <scope>NUCLEOTIDE SEQUENCE</scope>
    <source>
        <strain evidence="1">KNB</strain>
    </source>
</reference>
<gene>
    <name evidence="1" type="ORF">NITFAB_1674</name>
</gene>
<name>A0A2X0REJ4_9PROT</name>